<evidence type="ECO:0000313" key="3">
    <source>
        <dbReference type="EMBL" id="TPE49916.1"/>
    </source>
</evidence>
<gene>
    <name evidence="3" type="ORF">FJM51_13205</name>
</gene>
<feature type="region of interest" description="Disordered" evidence="1">
    <location>
        <begin position="1"/>
        <end position="43"/>
    </location>
</feature>
<dbReference type="InterPro" id="IPR003776">
    <property type="entry name" value="YcaO-like_dom"/>
</dbReference>
<evidence type="ECO:0000259" key="2">
    <source>
        <dbReference type="PROSITE" id="PS51664"/>
    </source>
</evidence>
<dbReference type="Pfam" id="PF02624">
    <property type="entry name" value="YcaO"/>
    <property type="match status" value="1"/>
</dbReference>
<dbReference type="PANTHER" id="PTHR37809">
    <property type="entry name" value="RIBOSOMAL PROTEIN S12 METHYLTHIOTRANSFERASE ACCESSORY FACTOR YCAO"/>
    <property type="match status" value="1"/>
</dbReference>
<accession>A0A501WVK6</accession>
<dbReference type="NCBIfam" id="TIGR00702">
    <property type="entry name" value="YcaO-type kinase domain"/>
    <property type="match status" value="1"/>
</dbReference>
<dbReference type="Proteomes" id="UP000319255">
    <property type="component" value="Unassembled WGS sequence"/>
</dbReference>
<keyword evidence="4" id="KW-1185">Reference proteome</keyword>
<sequence>MTVGTAGKAEGRRHAGGNAPFPGIETLSPERMDPLPKALAEGTHRTERLEVTLARILPRMAEFGITRLARLTGLDRLGIEVTMATQPNARGVSVANGKGLCLPSARVSALMEAVERWHAERPDLAPRFGLPEDVARPGCPAWLDGLPRRPEAAAEPGPILWAEARDLMTGGPALLPFDLVHCNWLEGVSDHGFHTSTNGLASGTHPVEAALHGLCEVIERDACALFDLLPPELRAGRRLGLAEAPGGAVAALVARAEAAGFRLALWDATSDVGVAVVMAALIDTRAPDTPPGFGSGCHPDPGVAAARAITEAAQTRLIAITGTRDDLGPEVFAGTTGLRFRWAARETGAPARDWAALPDLAGDCLRADLARVVAALARVAKAAFAVDLSREPGIAVLRVIVPGLEPAGPSEVRPGPRAARAAEIMAGATA</sequence>
<feature type="domain" description="YcaO" evidence="2">
    <location>
        <begin position="97"/>
        <end position="430"/>
    </location>
</feature>
<dbReference type="EMBL" id="VFRP01000012">
    <property type="protein sequence ID" value="TPE49916.1"/>
    <property type="molecule type" value="Genomic_DNA"/>
</dbReference>
<protein>
    <recommendedName>
        <fullName evidence="2">YcaO domain-containing protein</fullName>
    </recommendedName>
</protein>
<dbReference type="Gene3D" id="3.30.1330.230">
    <property type="match status" value="1"/>
</dbReference>
<dbReference type="PROSITE" id="PS51664">
    <property type="entry name" value="YCAO"/>
    <property type="match status" value="1"/>
</dbReference>
<comment type="caution">
    <text evidence="3">The sequence shown here is derived from an EMBL/GenBank/DDBJ whole genome shotgun (WGS) entry which is preliminary data.</text>
</comment>
<evidence type="ECO:0000256" key="1">
    <source>
        <dbReference type="SAM" id="MobiDB-lite"/>
    </source>
</evidence>
<reference evidence="3 4" key="1">
    <citation type="submission" date="2019-06" db="EMBL/GenBank/DDBJ databases">
        <title>A novel bacterium of genus Amaricoccus, isolated from marine sediment.</title>
        <authorList>
            <person name="Huang H."/>
            <person name="Mo K."/>
            <person name="Hu Y."/>
        </authorList>
    </citation>
    <scope>NUCLEOTIDE SEQUENCE [LARGE SCALE GENOMIC DNA]</scope>
    <source>
        <strain evidence="3 4">HB172011</strain>
    </source>
</reference>
<name>A0A501WVK6_9RHOB</name>
<evidence type="ECO:0000313" key="4">
    <source>
        <dbReference type="Proteomes" id="UP000319255"/>
    </source>
</evidence>
<dbReference type="RefSeq" id="WP_140454614.1">
    <property type="nucleotide sequence ID" value="NZ_VFRP01000012.1"/>
</dbReference>
<dbReference type="AlphaFoldDB" id="A0A501WVK6"/>
<organism evidence="3 4">
    <name type="scientific">Amaricoccus solimangrovi</name>
    <dbReference type="NCBI Taxonomy" id="2589815"/>
    <lineage>
        <taxon>Bacteria</taxon>
        <taxon>Pseudomonadati</taxon>
        <taxon>Pseudomonadota</taxon>
        <taxon>Alphaproteobacteria</taxon>
        <taxon>Rhodobacterales</taxon>
        <taxon>Paracoccaceae</taxon>
        <taxon>Amaricoccus</taxon>
    </lineage>
</organism>
<dbReference type="PANTHER" id="PTHR37809:SF1">
    <property type="entry name" value="RIBOSOMAL PROTEIN S12 METHYLTHIOTRANSFERASE ACCESSORY FACTOR YCAO"/>
    <property type="match status" value="1"/>
</dbReference>
<proteinExistence type="predicted"/>
<dbReference type="OrthoDB" id="109999at2"/>